<dbReference type="InterPro" id="IPR036457">
    <property type="entry name" value="PPM-type-like_dom_sf"/>
</dbReference>
<dbReference type="PROSITE" id="PS51746">
    <property type="entry name" value="PPM_2"/>
    <property type="match status" value="1"/>
</dbReference>
<feature type="compositionally biased region" description="Acidic residues" evidence="16">
    <location>
        <begin position="64"/>
        <end position="73"/>
    </location>
</feature>
<dbReference type="SUPFAM" id="SSF81606">
    <property type="entry name" value="PP2C-like"/>
    <property type="match status" value="1"/>
</dbReference>
<dbReference type="InterPro" id="IPR001932">
    <property type="entry name" value="PPM-type_phosphatase-like_dom"/>
</dbReference>
<keyword evidence="7" id="KW-0378">Hydrolase</keyword>
<evidence type="ECO:0000256" key="12">
    <source>
        <dbReference type="ARBA" id="ARBA00047761"/>
    </source>
</evidence>
<dbReference type="GO" id="GO:0016301">
    <property type="term" value="F:kinase activity"/>
    <property type="evidence" value="ECO:0007669"/>
    <property type="project" value="UniProtKB-KW"/>
</dbReference>
<evidence type="ECO:0000256" key="7">
    <source>
        <dbReference type="ARBA" id="ARBA00022801"/>
    </source>
</evidence>
<dbReference type="OrthoDB" id="118142at2"/>
<dbReference type="InterPro" id="IPR029016">
    <property type="entry name" value="GAF-like_dom_sf"/>
</dbReference>
<evidence type="ECO:0000256" key="3">
    <source>
        <dbReference type="ARBA" id="ARBA00022679"/>
    </source>
</evidence>
<evidence type="ECO:0000313" key="18">
    <source>
        <dbReference type="EMBL" id="SEN93101.1"/>
    </source>
</evidence>
<dbReference type="CDD" id="cd16936">
    <property type="entry name" value="HATPase_RsbW-like"/>
    <property type="match status" value="1"/>
</dbReference>
<dbReference type="PANTHER" id="PTHR43156:SF2">
    <property type="entry name" value="STAGE II SPORULATION PROTEIN E"/>
    <property type="match status" value="1"/>
</dbReference>
<dbReference type="CDD" id="cd00130">
    <property type="entry name" value="PAS"/>
    <property type="match status" value="1"/>
</dbReference>
<keyword evidence="3" id="KW-0808">Transferase</keyword>
<dbReference type="InterPro" id="IPR036890">
    <property type="entry name" value="HATPase_C_sf"/>
</dbReference>
<dbReference type="SUPFAM" id="SSF55785">
    <property type="entry name" value="PYP-like sensor domain (PAS domain)"/>
    <property type="match status" value="1"/>
</dbReference>
<dbReference type="InterPro" id="IPR052016">
    <property type="entry name" value="Bact_Sigma-Reg"/>
</dbReference>
<dbReference type="Gene3D" id="3.30.450.40">
    <property type="match status" value="1"/>
</dbReference>
<dbReference type="SUPFAM" id="SSF55781">
    <property type="entry name" value="GAF domain-like"/>
    <property type="match status" value="1"/>
</dbReference>
<evidence type="ECO:0000256" key="16">
    <source>
        <dbReference type="SAM" id="MobiDB-lite"/>
    </source>
</evidence>
<dbReference type="AlphaFoldDB" id="A0A1H8KK86"/>
<evidence type="ECO:0000256" key="10">
    <source>
        <dbReference type="ARBA" id="ARBA00022912"/>
    </source>
</evidence>
<feature type="region of interest" description="Disordered" evidence="16">
    <location>
        <begin position="1"/>
        <end position="98"/>
    </location>
</feature>
<accession>A0A1H8KK86</accession>
<dbReference type="GO" id="GO:0004722">
    <property type="term" value="F:protein serine/threonine phosphatase activity"/>
    <property type="evidence" value="ECO:0007669"/>
    <property type="project" value="UniProtKB-EC"/>
</dbReference>
<evidence type="ECO:0000256" key="2">
    <source>
        <dbReference type="ARBA" id="ARBA00022553"/>
    </source>
</evidence>
<evidence type="ECO:0000256" key="14">
    <source>
        <dbReference type="ARBA" id="ARBA00075117"/>
    </source>
</evidence>
<dbReference type="PANTHER" id="PTHR43156">
    <property type="entry name" value="STAGE II SPORULATION PROTEIN E-RELATED"/>
    <property type="match status" value="1"/>
</dbReference>
<dbReference type="Gene3D" id="3.60.40.10">
    <property type="entry name" value="PPM-type phosphatase domain"/>
    <property type="match status" value="1"/>
</dbReference>
<dbReference type="STRING" id="310780.SAMN05216267_101344"/>
<dbReference type="SUPFAM" id="SSF55874">
    <property type="entry name" value="ATPase domain of HSP90 chaperone/DNA topoisomerase II/histidine kinase"/>
    <property type="match status" value="1"/>
</dbReference>
<keyword evidence="9" id="KW-0460">Magnesium</keyword>
<keyword evidence="6" id="KW-0418">Kinase</keyword>
<comment type="catalytic activity">
    <reaction evidence="12">
        <text>O-phospho-L-seryl-[protein] + H2O = L-seryl-[protein] + phosphate</text>
        <dbReference type="Rhea" id="RHEA:20629"/>
        <dbReference type="Rhea" id="RHEA-COMP:9863"/>
        <dbReference type="Rhea" id="RHEA-COMP:11604"/>
        <dbReference type="ChEBI" id="CHEBI:15377"/>
        <dbReference type="ChEBI" id="CHEBI:29999"/>
        <dbReference type="ChEBI" id="CHEBI:43474"/>
        <dbReference type="ChEBI" id="CHEBI:83421"/>
        <dbReference type="EC" id="3.1.3.16"/>
    </reaction>
</comment>
<evidence type="ECO:0000256" key="15">
    <source>
        <dbReference type="ARBA" id="ARBA00081350"/>
    </source>
</evidence>
<dbReference type="EMBL" id="FODD01000013">
    <property type="protein sequence ID" value="SEN93101.1"/>
    <property type="molecule type" value="Genomic_DNA"/>
</dbReference>
<dbReference type="RefSeq" id="WP_079176053.1">
    <property type="nucleotide sequence ID" value="NZ_FODD01000013.1"/>
</dbReference>
<dbReference type="FunFam" id="3.60.40.10:FF:000005">
    <property type="entry name" value="Serine/threonine protein phosphatase"/>
    <property type="match status" value="1"/>
</dbReference>
<dbReference type="InterPro" id="IPR000014">
    <property type="entry name" value="PAS"/>
</dbReference>
<reference evidence="18 19" key="1">
    <citation type="submission" date="2016-10" db="EMBL/GenBank/DDBJ databases">
        <authorList>
            <person name="de Groot N.N."/>
        </authorList>
    </citation>
    <scope>NUCLEOTIDE SEQUENCE [LARGE SCALE GENOMIC DNA]</scope>
    <source>
        <strain evidence="18 19">CGMCC 4.2026</strain>
    </source>
</reference>
<organism evidence="18 19">
    <name type="scientific">Actinacidiphila rubida</name>
    <dbReference type="NCBI Taxonomy" id="310780"/>
    <lineage>
        <taxon>Bacteria</taxon>
        <taxon>Bacillati</taxon>
        <taxon>Actinomycetota</taxon>
        <taxon>Actinomycetes</taxon>
        <taxon>Kitasatosporales</taxon>
        <taxon>Streptomycetaceae</taxon>
        <taxon>Actinacidiphila</taxon>
    </lineage>
</organism>
<sequence>MDSSSSSSSSPKPPSPPSPAATPSPASSSSPQPPRPAQPPSSPPAPPAPDSPPDLVSRALESYIPEDEQEAADGEPRPASEAEPERPAGGEDGGGGAQEQILGAVTLDPDLRIVGSNLDAPAFHGLGVTPGMAFVDLLPPGDVPTVTRRLRQVMETREAHVARVQRLRREDGSELVVSMSILAAAASREGLTVSLIAMAKRLHQYASETAIGTSLDIGDTAQSLAQSLLAWGDVAAVDLDFSVWSGEAVTAHVRGRIRLRRAALVPDRVWPDGYVTPGEDLPREASRLLSLAVRRTDTAQAVVIPDRETVERVLGGPRLVRALVPGERPAGVCCVPLVLEGAEDARPIVLGLAEVWRRPDRPFEDSELLDLQELVARTAHHVDLARRHQREHAQVLALQRRLLPRAGGDTIEIASVYLPTTPDSAGVGGDWVNSFPLPSARTALVVGDVVGHGLGAAAAMGQLSMEARALLSAGLGPEEVLEHLDETVTILDDAEAGLAAGYSALGSTCCVAVYDPVSHQVVLSSAGHLPPVLVLPDGSATVLPVLPHPGLGAEFALREPFDVHSFAAPPGSLIALYTDGLVEDPAVPIDEGIARLAEAVSRVHPWDDLEPAARRLVAELAPKGPQRDDVTLLLARMAGVRRGDTAGWRLPARDDAAPRARALAGEVLRGWEVRADTRYNAQLVIDELVANAVRYATGPVTVRLIRAGHGLLCEVGDTGNGRPRLRPAGLLDDRGRGLRVVHRLTTRWGVRWIDAGKVVWAEIAK</sequence>
<dbReference type="Gene3D" id="3.30.565.10">
    <property type="entry name" value="Histidine kinase-like ATPase, C-terminal domain"/>
    <property type="match status" value="1"/>
</dbReference>
<evidence type="ECO:0000256" key="8">
    <source>
        <dbReference type="ARBA" id="ARBA00022840"/>
    </source>
</evidence>
<name>A0A1H8KK86_9ACTN</name>
<dbReference type="Proteomes" id="UP000181951">
    <property type="component" value="Unassembled WGS sequence"/>
</dbReference>
<feature type="compositionally biased region" description="Pro residues" evidence="16">
    <location>
        <begin position="31"/>
        <end position="52"/>
    </location>
</feature>
<keyword evidence="5" id="KW-0547">Nucleotide-binding</keyword>
<feature type="compositionally biased region" description="Basic and acidic residues" evidence="16">
    <location>
        <begin position="74"/>
        <end position="89"/>
    </location>
</feature>
<evidence type="ECO:0000256" key="1">
    <source>
        <dbReference type="ARBA" id="ARBA00013081"/>
    </source>
</evidence>
<dbReference type="InterPro" id="IPR003594">
    <property type="entry name" value="HATPase_dom"/>
</dbReference>
<feature type="domain" description="PPM-type phosphatase" evidence="17">
    <location>
        <begin position="415"/>
        <end position="637"/>
    </location>
</feature>
<dbReference type="SMART" id="SM00331">
    <property type="entry name" value="PP2C_SIG"/>
    <property type="match status" value="1"/>
</dbReference>
<protein>
    <recommendedName>
        <fullName evidence="1">protein-serine/threonine phosphatase</fullName>
        <ecNumber evidence="1">3.1.3.16</ecNumber>
    </recommendedName>
    <alternativeName>
        <fullName evidence="15">Protein-serine/threonine phosphatase</fullName>
    </alternativeName>
    <alternativeName>
        <fullName evidence="14">Serine/threonine-protein kinase</fullName>
    </alternativeName>
</protein>
<dbReference type="EC" id="3.1.3.16" evidence="1"/>
<keyword evidence="8" id="KW-0067">ATP-binding</keyword>
<keyword evidence="11" id="KW-0464">Manganese</keyword>
<proteinExistence type="predicted"/>
<keyword evidence="10" id="KW-0904">Protein phosphatase</keyword>
<feature type="compositionally biased region" description="Low complexity" evidence="16">
    <location>
        <begin position="1"/>
        <end position="10"/>
    </location>
</feature>
<feature type="compositionally biased region" description="Pro residues" evidence="16">
    <location>
        <begin position="11"/>
        <end position="22"/>
    </location>
</feature>
<keyword evidence="19" id="KW-1185">Reference proteome</keyword>
<evidence type="ECO:0000313" key="19">
    <source>
        <dbReference type="Proteomes" id="UP000181951"/>
    </source>
</evidence>
<evidence type="ECO:0000256" key="9">
    <source>
        <dbReference type="ARBA" id="ARBA00022842"/>
    </source>
</evidence>
<dbReference type="GO" id="GO:0046872">
    <property type="term" value="F:metal ion binding"/>
    <property type="evidence" value="ECO:0007669"/>
    <property type="project" value="UniProtKB-KW"/>
</dbReference>
<evidence type="ECO:0000256" key="13">
    <source>
        <dbReference type="ARBA" id="ARBA00056274"/>
    </source>
</evidence>
<dbReference type="GO" id="GO:0005524">
    <property type="term" value="F:ATP binding"/>
    <property type="evidence" value="ECO:0007669"/>
    <property type="project" value="UniProtKB-KW"/>
</dbReference>
<evidence type="ECO:0000256" key="4">
    <source>
        <dbReference type="ARBA" id="ARBA00022723"/>
    </source>
</evidence>
<dbReference type="InterPro" id="IPR035965">
    <property type="entry name" value="PAS-like_dom_sf"/>
</dbReference>
<dbReference type="Pfam" id="PF07228">
    <property type="entry name" value="SpoIIE"/>
    <property type="match status" value="1"/>
</dbReference>
<evidence type="ECO:0000259" key="17">
    <source>
        <dbReference type="PROSITE" id="PS51746"/>
    </source>
</evidence>
<evidence type="ECO:0000256" key="11">
    <source>
        <dbReference type="ARBA" id="ARBA00023211"/>
    </source>
</evidence>
<evidence type="ECO:0000256" key="6">
    <source>
        <dbReference type="ARBA" id="ARBA00022777"/>
    </source>
</evidence>
<evidence type="ECO:0000256" key="5">
    <source>
        <dbReference type="ARBA" id="ARBA00022741"/>
    </source>
</evidence>
<gene>
    <name evidence="18" type="ORF">SAMN05216267_101344</name>
</gene>
<dbReference type="Pfam" id="PF13581">
    <property type="entry name" value="HATPase_c_2"/>
    <property type="match status" value="1"/>
</dbReference>
<keyword evidence="4" id="KW-0479">Metal-binding</keyword>
<keyword evidence="2" id="KW-0597">Phosphoprotein</keyword>
<comment type="function">
    <text evidence="13">Primarily acts as an independent SigF regulator that is sensitive to the osmosensory signal, mediating the cross talk of PknD with the SigF regulon. Possesses both phosphatase and kinase activities. The kinase domain functions as a classic anti-sigma factor-like kinase to phosphorylate the anti-anti-sigma factor domain at the canonical regulatory site, and the phosphatase domain antagonizes this activity.</text>
</comment>